<organism evidence="11 12">
    <name type="scientific">Hymenolepis diminuta</name>
    <name type="common">Rat tapeworm</name>
    <dbReference type="NCBI Taxonomy" id="6216"/>
    <lineage>
        <taxon>Eukaryota</taxon>
        <taxon>Metazoa</taxon>
        <taxon>Spiralia</taxon>
        <taxon>Lophotrochozoa</taxon>
        <taxon>Platyhelminthes</taxon>
        <taxon>Cestoda</taxon>
        <taxon>Eucestoda</taxon>
        <taxon>Cyclophyllidea</taxon>
        <taxon>Hymenolepididae</taxon>
        <taxon>Hymenolepis</taxon>
    </lineage>
</organism>
<keyword evidence="3" id="KW-0479">Metal-binding</keyword>
<dbReference type="Gene3D" id="3.40.50.1000">
    <property type="entry name" value="HAD superfamily/HAD-like"/>
    <property type="match status" value="1"/>
</dbReference>
<evidence type="ECO:0000256" key="3">
    <source>
        <dbReference type="ARBA" id="ARBA00022723"/>
    </source>
</evidence>
<dbReference type="FunFam" id="3.40.50.1000:FF:000192">
    <property type="entry name" value="CTD small phosphatase-like protein"/>
    <property type="match status" value="1"/>
</dbReference>
<evidence type="ECO:0000256" key="8">
    <source>
        <dbReference type="ARBA" id="ARBA00048336"/>
    </source>
</evidence>
<comment type="catalytic activity">
    <reaction evidence="7">
        <text>O-phospho-L-seryl-[protein] + H2O = L-seryl-[protein] + phosphate</text>
        <dbReference type="Rhea" id="RHEA:20629"/>
        <dbReference type="Rhea" id="RHEA-COMP:9863"/>
        <dbReference type="Rhea" id="RHEA-COMP:11604"/>
        <dbReference type="ChEBI" id="CHEBI:15377"/>
        <dbReference type="ChEBI" id="CHEBI:29999"/>
        <dbReference type="ChEBI" id="CHEBI:43474"/>
        <dbReference type="ChEBI" id="CHEBI:83421"/>
        <dbReference type="EC" id="3.1.3.16"/>
    </reaction>
</comment>
<comment type="catalytic activity">
    <reaction evidence="8">
        <text>O-phospho-L-threonyl-[protein] + H2O = L-threonyl-[protein] + phosphate</text>
        <dbReference type="Rhea" id="RHEA:47004"/>
        <dbReference type="Rhea" id="RHEA-COMP:11060"/>
        <dbReference type="Rhea" id="RHEA-COMP:11605"/>
        <dbReference type="ChEBI" id="CHEBI:15377"/>
        <dbReference type="ChEBI" id="CHEBI:30013"/>
        <dbReference type="ChEBI" id="CHEBI:43474"/>
        <dbReference type="ChEBI" id="CHEBI:61977"/>
        <dbReference type="EC" id="3.1.3.16"/>
    </reaction>
</comment>
<feature type="region of interest" description="Disordered" evidence="9">
    <location>
        <begin position="208"/>
        <end position="233"/>
    </location>
</feature>
<evidence type="ECO:0000313" key="12">
    <source>
        <dbReference type="Proteomes" id="UP000321570"/>
    </source>
</evidence>
<evidence type="ECO:0000256" key="2">
    <source>
        <dbReference type="ARBA" id="ARBA00013081"/>
    </source>
</evidence>
<proteinExistence type="predicted"/>
<keyword evidence="6" id="KW-0904">Protein phosphatase</keyword>
<reference evidence="11 12" key="1">
    <citation type="submission" date="2019-07" db="EMBL/GenBank/DDBJ databases">
        <authorList>
            <person name="Jastrzebski P J."/>
            <person name="Paukszto L."/>
            <person name="Jastrzebski P J."/>
        </authorList>
    </citation>
    <scope>NUCLEOTIDE SEQUENCE [LARGE SCALE GENOMIC DNA]</scope>
    <source>
        <strain evidence="11 12">WMS-il1</strain>
    </source>
</reference>
<dbReference type="InterPro" id="IPR050365">
    <property type="entry name" value="TIM50"/>
</dbReference>
<evidence type="ECO:0000256" key="4">
    <source>
        <dbReference type="ARBA" id="ARBA00022801"/>
    </source>
</evidence>
<keyword evidence="5" id="KW-0460">Magnesium</keyword>
<dbReference type="GO" id="GO:0046872">
    <property type="term" value="F:metal ion binding"/>
    <property type="evidence" value="ECO:0007669"/>
    <property type="project" value="UniProtKB-KW"/>
</dbReference>
<accession>A0A564Y068</accession>
<dbReference type="AlphaFoldDB" id="A0A564Y068"/>
<dbReference type="InterPro" id="IPR004274">
    <property type="entry name" value="FCP1_dom"/>
</dbReference>
<feature type="compositionally biased region" description="Low complexity" evidence="9">
    <location>
        <begin position="476"/>
        <end position="486"/>
    </location>
</feature>
<protein>
    <recommendedName>
        <fullName evidence="2">protein-serine/threonine phosphatase</fullName>
        <ecNumber evidence="2">3.1.3.16</ecNumber>
    </recommendedName>
</protein>
<dbReference type="Proteomes" id="UP000321570">
    <property type="component" value="Unassembled WGS sequence"/>
</dbReference>
<keyword evidence="4" id="KW-0378">Hydrolase</keyword>
<dbReference type="PANTHER" id="PTHR12210">
    <property type="entry name" value="DULLARD PROTEIN PHOSPHATASE"/>
    <property type="match status" value="1"/>
</dbReference>
<dbReference type="NCBIfam" id="TIGR02251">
    <property type="entry name" value="HIF-SF_euk"/>
    <property type="match status" value="1"/>
</dbReference>
<dbReference type="InterPro" id="IPR036412">
    <property type="entry name" value="HAD-like_sf"/>
</dbReference>
<keyword evidence="12" id="KW-1185">Reference proteome</keyword>
<dbReference type="CDD" id="cd07521">
    <property type="entry name" value="HAD_FCP1-like"/>
    <property type="match status" value="1"/>
</dbReference>
<dbReference type="Pfam" id="PF03031">
    <property type="entry name" value="NIF"/>
    <property type="match status" value="1"/>
</dbReference>
<evidence type="ECO:0000256" key="5">
    <source>
        <dbReference type="ARBA" id="ARBA00022842"/>
    </source>
</evidence>
<dbReference type="InterPro" id="IPR011948">
    <property type="entry name" value="Dullard_phosphatase"/>
</dbReference>
<feature type="domain" description="FCP1 homology" evidence="10">
    <location>
        <begin position="258"/>
        <end position="416"/>
    </location>
</feature>
<comment type="cofactor">
    <cofactor evidence="1">
        <name>Mg(2+)</name>
        <dbReference type="ChEBI" id="CHEBI:18420"/>
    </cofactor>
</comment>
<dbReference type="InterPro" id="IPR023214">
    <property type="entry name" value="HAD_sf"/>
</dbReference>
<dbReference type="SUPFAM" id="SSF56784">
    <property type="entry name" value="HAD-like"/>
    <property type="match status" value="1"/>
</dbReference>
<evidence type="ECO:0000256" key="7">
    <source>
        <dbReference type="ARBA" id="ARBA00047761"/>
    </source>
</evidence>
<name>A0A564Y068_HYMDI</name>
<evidence type="ECO:0000256" key="9">
    <source>
        <dbReference type="SAM" id="MobiDB-lite"/>
    </source>
</evidence>
<dbReference type="EC" id="3.1.3.16" evidence="2"/>
<evidence type="ECO:0000256" key="6">
    <source>
        <dbReference type="ARBA" id="ARBA00022912"/>
    </source>
</evidence>
<sequence>MSTFTTKLSQKIICNLNCVLFAPKSQFYCLFDSFVFNKPFIYYFVMATDTDNSLGVVRKASPCLPSSAMFPMLTSPVQSETISRSGADNCRGVDLKRSFKKFRSPKASSSVPSGRHRLHFFSCGCVSKHRRESLDISPSPKDDGPVPVILATIDQRTDSLINNISPESTPDENPIEVPALKDEEKRRGPFSRLRSYFSKRRRKIESPISHGDVSAINSPDMENLDPAQPSPNLENDLTEQVLYPFLMRQTLLGPQKESDKGKKCFIIDLDETLVHSSFKAVEKADLKVGVEIDNVVHQVYVLKRPHVDEFLRAMADIYECVLFTASLSKYADPVADFLDKWNVFRYRLFRESCVYHRGNYVKDLSQLGRPIDQVVILDNSPASYMFHATNAVQITSWFDDKSDKALLELIPYFQRLAEGDPGNVVEFLRNNPPPAQYASVGSFTETSTAGTSSLLTMFIRRPSESSGSATNTNPFSSSSGASLLSLTTRTKTNSRSLSTTTSHTIPSPSDSNPITSARPDDPCLNITSKTTTVTPVPSQSTANTKTNNILKTNNGNTANPSSSSSDFSKKKTTYKV</sequence>
<feature type="compositionally biased region" description="Low complexity" evidence="9">
    <location>
        <begin position="527"/>
        <end position="566"/>
    </location>
</feature>
<feature type="region of interest" description="Disordered" evidence="9">
    <location>
        <begin position="463"/>
        <end position="576"/>
    </location>
</feature>
<evidence type="ECO:0000256" key="1">
    <source>
        <dbReference type="ARBA" id="ARBA00001946"/>
    </source>
</evidence>
<dbReference type="EMBL" id="CABIJS010000033">
    <property type="protein sequence ID" value="VUZ40536.1"/>
    <property type="molecule type" value="Genomic_DNA"/>
</dbReference>
<evidence type="ECO:0000259" key="10">
    <source>
        <dbReference type="PROSITE" id="PS50969"/>
    </source>
</evidence>
<feature type="compositionally biased region" description="Polar residues" evidence="9">
    <location>
        <begin position="464"/>
        <end position="475"/>
    </location>
</feature>
<dbReference type="GO" id="GO:0004722">
    <property type="term" value="F:protein serine/threonine phosphatase activity"/>
    <property type="evidence" value="ECO:0007669"/>
    <property type="project" value="UniProtKB-EC"/>
</dbReference>
<gene>
    <name evidence="11" type="ORF">WMSIL1_LOCUS1540</name>
</gene>
<dbReference type="SMART" id="SM00577">
    <property type="entry name" value="CPDc"/>
    <property type="match status" value="1"/>
</dbReference>
<dbReference type="PROSITE" id="PS50969">
    <property type="entry name" value="FCP1"/>
    <property type="match status" value="1"/>
</dbReference>
<evidence type="ECO:0000313" key="11">
    <source>
        <dbReference type="EMBL" id="VUZ40536.1"/>
    </source>
</evidence>
<feature type="compositionally biased region" description="Low complexity" evidence="9">
    <location>
        <begin position="496"/>
        <end position="511"/>
    </location>
</feature>